<accession>D9R5G3</accession>
<organism evidence="3 4">
    <name type="scientific">Lacrimispora saccharolytica (strain ATCC 35040 / DSM 2544 / NRCC 2533 / WM1)</name>
    <name type="common">Clostridium saccharolyticum</name>
    <dbReference type="NCBI Taxonomy" id="610130"/>
    <lineage>
        <taxon>Bacteria</taxon>
        <taxon>Bacillati</taxon>
        <taxon>Bacillota</taxon>
        <taxon>Clostridia</taxon>
        <taxon>Lachnospirales</taxon>
        <taxon>Lachnospiraceae</taxon>
        <taxon>Lacrimispora</taxon>
    </lineage>
</organism>
<dbReference type="InterPro" id="IPR024455">
    <property type="entry name" value="Phage_capsid"/>
</dbReference>
<dbReference type="STRING" id="610130.Closa_0744"/>
<evidence type="ECO:0000259" key="2">
    <source>
        <dbReference type="Pfam" id="PF05065"/>
    </source>
</evidence>
<comment type="subcellular location">
    <subcellularLocation>
        <location evidence="1">Virion</location>
    </subcellularLocation>
</comment>
<dbReference type="PaxDb" id="610130-Closa_0744"/>
<feature type="domain" description="Phage capsid-like C-terminal" evidence="2">
    <location>
        <begin position="98"/>
        <end position="233"/>
    </location>
</feature>
<reference evidence="3" key="1">
    <citation type="submission" date="2010-07" db="EMBL/GenBank/DDBJ databases">
        <title>Complete sequence of Clostridium saccharolyticum WM1.</title>
        <authorList>
            <consortium name="US DOE Joint Genome Institute"/>
            <person name="Lucas S."/>
            <person name="Copeland A."/>
            <person name="Lapidus A."/>
            <person name="Cheng J.-F."/>
            <person name="Bruce D."/>
            <person name="Goodwin L."/>
            <person name="Pitluck S."/>
            <person name="Chertkov O."/>
            <person name="Detter J.C."/>
            <person name="Han C."/>
            <person name="Tapia R."/>
            <person name="Land M."/>
            <person name="Hauser L."/>
            <person name="Chang Y.-J."/>
            <person name="Jeffries C."/>
            <person name="Kyrpides N."/>
            <person name="Ivanova N."/>
            <person name="Mikhailova N."/>
            <person name="Mouttaki H."/>
            <person name="Lin L."/>
            <person name="Zhou J."/>
            <person name="Hemme C.L."/>
            <person name="Woyke T."/>
        </authorList>
    </citation>
    <scope>NUCLEOTIDE SEQUENCE [LARGE SCALE GENOMIC DNA]</scope>
    <source>
        <strain evidence="3">WM1</strain>
    </source>
</reference>
<dbReference type="Proteomes" id="UP000001662">
    <property type="component" value="Chromosome"/>
</dbReference>
<dbReference type="SUPFAM" id="SSF56563">
    <property type="entry name" value="Major capsid protein gp5"/>
    <property type="match status" value="1"/>
</dbReference>
<dbReference type="Pfam" id="PF05065">
    <property type="entry name" value="Phage_capsid"/>
    <property type="match status" value="1"/>
</dbReference>
<evidence type="ECO:0000313" key="4">
    <source>
        <dbReference type="Proteomes" id="UP000001662"/>
    </source>
</evidence>
<dbReference type="eggNOG" id="COG4653">
    <property type="taxonomic scope" value="Bacteria"/>
</dbReference>
<evidence type="ECO:0000313" key="3">
    <source>
        <dbReference type="EMBL" id="ADL03369.1"/>
    </source>
</evidence>
<dbReference type="KEGG" id="csh:Closa_0744"/>
<keyword evidence="4" id="KW-1185">Reference proteome</keyword>
<protein>
    <recommendedName>
        <fullName evidence="2">Phage capsid-like C-terminal domain-containing protein</fullName>
    </recommendedName>
</protein>
<gene>
    <name evidence="3" type="ordered locus">Closa_0744</name>
</gene>
<sequence length="392" mass="43050">MKNKDVLMQEKTKILQQMNDAIAKNDADAFAEAFEQLSMNIQENILNEVEQQRKAGDIAILNSRGANQLTSEETKYYQAVIEAMRSSNPKQALTDLNVVMPKTVIDRVFEDLTASHPLLDAIDFQNTSGLVEMYLNTDEAQLASWGTLCSEIVKELTSGFKMVPMQLKKLSAFLPVCKAMLDLGPAWLDAYVRELLTEAINNGLEQGIIAGTGKDQPIGMMKQVGDGVTVTDGVYPDKVAITVKSFDPVEYGALLAKLATTPTGKVRPVQNVILVVSPVDYFTKVFPGTTIMSPSGTYVNNVLPYPTMVIQSIQVPAGKAIIGLGKKYFMGIGTAKSGKIEYSDEYHFLEDERIYLTKLYGHGEPMDNNAFQVLDISGLKPAVIKVEMQTGE</sequence>
<dbReference type="RefSeq" id="WP_013271464.1">
    <property type="nucleotide sequence ID" value="NC_014376.1"/>
</dbReference>
<proteinExistence type="predicted"/>
<dbReference type="EMBL" id="CP002109">
    <property type="protein sequence ID" value="ADL03369.1"/>
    <property type="molecule type" value="Genomic_DNA"/>
</dbReference>
<evidence type="ECO:0000256" key="1">
    <source>
        <dbReference type="ARBA" id="ARBA00004328"/>
    </source>
</evidence>
<dbReference type="NCBIfam" id="TIGR01554">
    <property type="entry name" value="major_cap_HK97"/>
    <property type="match status" value="1"/>
</dbReference>
<dbReference type="HOGENOM" id="CLU_044197_1_0_9"/>
<dbReference type="InterPro" id="IPR054612">
    <property type="entry name" value="Phage_capsid-like_C"/>
</dbReference>
<dbReference type="AlphaFoldDB" id="D9R5G3"/>
<name>D9R5G3_LACSW</name>
<dbReference type="OrthoDB" id="2043141at2"/>